<dbReference type="Pfam" id="PF00271">
    <property type="entry name" value="Helicase_C"/>
    <property type="match status" value="1"/>
</dbReference>
<dbReference type="SMART" id="SM00490">
    <property type="entry name" value="HELICc"/>
    <property type="match status" value="1"/>
</dbReference>
<evidence type="ECO:0000256" key="2">
    <source>
        <dbReference type="ARBA" id="ARBA00022801"/>
    </source>
</evidence>
<protein>
    <submittedName>
        <fullName evidence="6">Helicase</fullName>
    </submittedName>
</protein>
<dbReference type="InterPro" id="IPR049730">
    <property type="entry name" value="SNF2/RAD54-like_C"/>
</dbReference>
<keyword evidence="3" id="KW-0539">Nucleus</keyword>
<feature type="compositionally biased region" description="Low complexity" evidence="4">
    <location>
        <begin position="136"/>
        <end position="151"/>
    </location>
</feature>
<feature type="compositionally biased region" description="Basic and acidic residues" evidence="4">
    <location>
        <begin position="177"/>
        <end position="194"/>
    </location>
</feature>
<feature type="non-terminal residue" evidence="6">
    <location>
        <position position="545"/>
    </location>
</feature>
<keyword evidence="7" id="KW-1185">Reference proteome</keyword>
<dbReference type="InterPro" id="IPR038718">
    <property type="entry name" value="SNF2-like_sf"/>
</dbReference>
<evidence type="ECO:0000259" key="5">
    <source>
        <dbReference type="PROSITE" id="PS51194"/>
    </source>
</evidence>
<accession>A0ABR1FNN4</accession>
<dbReference type="Gene3D" id="3.40.50.300">
    <property type="entry name" value="P-loop containing nucleotide triphosphate hydrolases"/>
    <property type="match status" value="1"/>
</dbReference>
<feature type="region of interest" description="Disordered" evidence="4">
    <location>
        <begin position="1"/>
        <end position="195"/>
    </location>
</feature>
<dbReference type="PROSITE" id="PS51194">
    <property type="entry name" value="HELICASE_CTER"/>
    <property type="match status" value="1"/>
</dbReference>
<evidence type="ECO:0000313" key="6">
    <source>
        <dbReference type="EMBL" id="KAK7234325.1"/>
    </source>
</evidence>
<dbReference type="Pfam" id="PF00176">
    <property type="entry name" value="SNF2-rel_dom"/>
    <property type="match status" value="1"/>
</dbReference>
<dbReference type="EMBL" id="JBBJCI010000329">
    <property type="protein sequence ID" value="KAK7234325.1"/>
    <property type="molecule type" value="Genomic_DNA"/>
</dbReference>
<dbReference type="PANTHER" id="PTHR45623:SF11">
    <property type="entry name" value="KISMET, ISOFORM C"/>
    <property type="match status" value="1"/>
</dbReference>
<keyword evidence="2" id="KW-0378">Hydrolase</keyword>
<dbReference type="InterPro" id="IPR000330">
    <property type="entry name" value="SNF2_N"/>
</dbReference>
<dbReference type="CDD" id="cd18793">
    <property type="entry name" value="SF2_C_SNF"/>
    <property type="match status" value="1"/>
</dbReference>
<reference evidence="6 7" key="1">
    <citation type="submission" date="2024-03" db="EMBL/GenBank/DDBJ databases">
        <title>Aureococcus anophagefferens CCMP1851 and Kratosvirus quantuckense: Draft genome of a second virus-susceptible host strain in the model system.</title>
        <authorList>
            <person name="Chase E."/>
            <person name="Truchon A.R."/>
            <person name="Schepens W."/>
            <person name="Wilhelm S.W."/>
        </authorList>
    </citation>
    <scope>NUCLEOTIDE SEQUENCE [LARGE SCALE GENOMIC DNA]</scope>
    <source>
        <strain evidence="6 7">CCMP1851</strain>
    </source>
</reference>
<dbReference type="Proteomes" id="UP001363151">
    <property type="component" value="Unassembled WGS sequence"/>
</dbReference>
<dbReference type="InterPro" id="IPR027417">
    <property type="entry name" value="P-loop_NTPase"/>
</dbReference>
<dbReference type="InterPro" id="IPR001650">
    <property type="entry name" value="Helicase_C-like"/>
</dbReference>
<gene>
    <name evidence="6" type="ORF">SO694_0020300</name>
</gene>
<name>A0ABR1FNN4_AURAN</name>
<dbReference type="GO" id="GO:0004386">
    <property type="term" value="F:helicase activity"/>
    <property type="evidence" value="ECO:0007669"/>
    <property type="project" value="UniProtKB-KW"/>
</dbReference>
<organism evidence="6 7">
    <name type="scientific">Aureococcus anophagefferens</name>
    <name type="common">Harmful bloom alga</name>
    <dbReference type="NCBI Taxonomy" id="44056"/>
    <lineage>
        <taxon>Eukaryota</taxon>
        <taxon>Sar</taxon>
        <taxon>Stramenopiles</taxon>
        <taxon>Ochrophyta</taxon>
        <taxon>Pelagophyceae</taxon>
        <taxon>Pelagomonadales</taxon>
        <taxon>Pelagomonadaceae</taxon>
        <taxon>Aureococcus</taxon>
    </lineage>
</organism>
<evidence type="ECO:0000256" key="4">
    <source>
        <dbReference type="SAM" id="MobiDB-lite"/>
    </source>
</evidence>
<feature type="compositionally biased region" description="Polar residues" evidence="4">
    <location>
        <begin position="43"/>
        <end position="53"/>
    </location>
</feature>
<comment type="subcellular location">
    <subcellularLocation>
        <location evidence="1">Nucleus</location>
    </subcellularLocation>
</comment>
<evidence type="ECO:0000256" key="3">
    <source>
        <dbReference type="ARBA" id="ARBA00023242"/>
    </source>
</evidence>
<feature type="compositionally biased region" description="Basic residues" evidence="4">
    <location>
        <begin position="162"/>
        <end position="176"/>
    </location>
</feature>
<keyword evidence="6" id="KW-0347">Helicase</keyword>
<keyword evidence="6" id="KW-0547">Nucleotide-binding</keyword>
<feature type="compositionally biased region" description="Basic and acidic residues" evidence="4">
    <location>
        <begin position="87"/>
        <end position="96"/>
    </location>
</feature>
<dbReference type="PANTHER" id="PTHR45623">
    <property type="entry name" value="CHROMODOMAIN-HELICASE-DNA-BINDING PROTEIN 3-RELATED-RELATED"/>
    <property type="match status" value="1"/>
</dbReference>
<dbReference type="SUPFAM" id="SSF52540">
    <property type="entry name" value="P-loop containing nucleoside triphosphate hydrolases"/>
    <property type="match status" value="2"/>
</dbReference>
<dbReference type="Gene3D" id="3.40.50.10810">
    <property type="entry name" value="Tandem AAA-ATPase domain"/>
    <property type="match status" value="1"/>
</dbReference>
<sequence length="545" mass="56290">MKRQRRQNTQLVNYVDAKELDAELSPPARAPGGAPRKGKTCPSCGTQRRASASSDDDDGGGGVERVVDCRVGGSDGGGSDGGGSDGGRSDGGERRAAGSTAAGGRDGGGREAAGATAASAGAEPAEPAEPEPDVAPPAAGGAPRAAARAGAGDAGATGGARRATRGGRSRGRRRRVARGERGGGPRLHPRDEMGLGKTAQVATFLDGALRRGGGGPCLVVAPLSTIGHWERELEARTALPWASYHDAGRDARDLRRAHEWAAAPPGRAGAARGAAPPFRVLNDTDELWTLLNFLEPASPAFGDGTRDAFRARFGAVDGASASALYERNAGALAALRGGGGGSRLPRLTNLCMELRKCVNHPLLLAGVRDASREALQDALLAETGAGAVAPAAFEAAAAERLLVAGSGKMVFLDKLLPRLRSEGRKVLVFSQFVRVLGLVAELCAHRGYDAEALTGATPAADRQRAIDRFNASPDAFVFLLSTRAGGVGINLCAADTVVIYDSDWNPQNDVQAMARCHRLGQTRDVAVYRLVARKSFEGHMLEAAA</sequence>
<comment type="caution">
    <text evidence="6">The sequence shown here is derived from an EMBL/GenBank/DDBJ whole genome shotgun (WGS) entry which is preliminary data.</text>
</comment>
<evidence type="ECO:0000256" key="1">
    <source>
        <dbReference type="ARBA" id="ARBA00004123"/>
    </source>
</evidence>
<evidence type="ECO:0000313" key="7">
    <source>
        <dbReference type="Proteomes" id="UP001363151"/>
    </source>
</evidence>
<feature type="domain" description="Helicase C-terminal" evidence="5">
    <location>
        <begin position="411"/>
        <end position="545"/>
    </location>
</feature>
<proteinExistence type="predicted"/>
<feature type="compositionally biased region" description="Gly residues" evidence="4">
    <location>
        <begin position="73"/>
        <end position="86"/>
    </location>
</feature>
<keyword evidence="6" id="KW-0067">ATP-binding</keyword>
<feature type="compositionally biased region" description="Low complexity" evidence="4">
    <location>
        <begin position="112"/>
        <end position="125"/>
    </location>
</feature>